<protein>
    <submittedName>
        <fullName evidence="1">Uncharacterized protein</fullName>
    </submittedName>
</protein>
<name>A0A0V1I665_9BILA</name>
<keyword evidence="2" id="KW-1185">Reference proteome</keyword>
<sequence>MSHCQYCDDTTLSLYELRVSFTTDVKNSKQSTIDTTALVEQQRQHAAQNRFSPSHKFKVFHSFSLIAKIWVKNFRLTMHQHPGLICLLGLSSEEN</sequence>
<evidence type="ECO:0000313" key="2">
    <source>
        <dbReference type="Proteomes" id="UP000055024"/>
    </source>
</evidence>
<evidence type="ECO:0000313" key="1">
    <source>
        <dbReference type="EMBL" id="KRZ18348.1"/>
    </source>
</evidence>
<proteinExistence type="predicted"/>
<reference evidence="1 2" key="1">
    <citation type="submission" date="2015-01" db="EMBL/GenBank/DDBJ databases">
        <title>Evolution of Trichinella species and genotypes.</title>
        <authorList>
            <person name="Korhonen P.K."/>
            <person name="Edoardo P."/>
            <person name="Giuseppe L.R."/>
            <person name="Gasser R.B."/>
        </authorList>
    </citation>
    <scope>NUCLEOTIDE SEQUENCE [LARGE SCALE GENOMIC DNA]</scope>
    <source>
        <strain evidence="1">ISS1029</strain>
    </source>
</reference>
<gene>
    <name evidence="1" type="ORF">T11_14381</name>
</gene>
<dbReference type="Proteomes" id="UP000055024">
    <property type="component" value="Unassembled WGS sequence"/>
</dbReference>
<organism evidence="1 2">
    <name type="scientific">Trichinella zimbabwensis</name>
    <dbReference type="NCBI Taxonomy" id="268475"/>
    <lineage>
        <taxon>Eukaryota</taxon>
        <taxon>Metazoa</taxon>
        <taxon>Ecdysozoa</taxon>
        <taxon>Nematoda</taxon>
        <taxon>Enoplea</taxon>
        <taxon>Dorylaimia</taxon>
        <taxon>Trichinellida</taxon>
        <taxon>Trichinellidae</taxon>
        <taxon>Trichinella</taxon>
    </lineage>
</organism>
<dbReference type="EMBL" id="JYDP01000003">
    <property type="protein sequence ID" value="KRZ18348.1"/>
    <property type="molecule type" value="Genomic_DNA"/>
</dbReference>
<comment type="caution">
    <text evidence="1">The sequence shown here is derived from an EMBL/GenBank/DDBJ whole genome shotgun (WGS) entry which is preliminary data.</text>
</comment>
<accession>A0A0V1I665</accession>
<dbReference type="AlphaFoldDB" id="A0A0V1I665"/>